<comment type="similarity">
    <text evidence="1">Belongs to the EamA transporter family.</text>
</comment>
<dbReference type="InterPro" id="IPR000620">
    <property type="entry name" value="EamA_dom"/>
</dbReference>
<organism evidence="4 5">
    <name type="scientific">Conexibacter arvalis</name>
    <dbReference type="NCBI Taxonomy" id="912552"/>
    <lineage>
        <taxon>Bacteria</taxon>
        <taxon>Bacillati</taxon>
        <taxon>Actinomycetota</taxon>
        <taxon>Thermoleophilia</taxon>
        <taxon>Solirubrobacterales</taxon>
        <taxon>Conexibacteraceae</taxon>
        <taxon>Conexibacter</taxon>
    </lineage>
</organism>
<feature type="transmembrane region" description="Helical" evidence="2">
    <location>
        <begin position="91"/>
        <end position="109"/>
    </location>
</feature>
<protein>
    <submittedName>
        <fullName evidence="4">Drug/metabolite transporter (DMT)-like permease</fullName>
    </submittedName>
</protein>
<gene>
    <name evidence="4" type="ORF">BDZ31_000979</name>
</gene>
<evidence type="ECO:0000259" key="3">
    <source>
        <dbReference type="Pfam" id="PF00892"/>
    </source>
</evidence>
<dbReference type="PANTHER" id="PTHR22911">
    <property type="entry name" value="ACYL-MALONYL CONDENSING ENZYME-RELATED"/>
    <property type="match status" value="1"/>
</dbReference>
<name>A0A840I967_9ACTN</name>
<feature type="transmembrane region" description="Helical" evidence="2">
    <location>
        <begin position="115"/>
        <end position="134"/>
    </location>
</feature>
<feature type="transmembrane region" description="Helical" evidence="2">
    <location>
        <begin position="262"/>
        <end position="279"/>
    </location>
</feature>
<evidence type="ECO:0000313" key="5">
    <source>
        <dbReference type="Proteomes" id="UP000585272"/>
    </source>
</evidence>
<keyword evidence="2" id="KW-0472">Membrane</keyword>
<feature type="domain" description="EamA" evidence="3">
    <location>
        <begin position="148"/>
        <end position="278"/>
    </location>
</feature>
<feature type="transmembrane region" description="Helical" evidence="2">
    <location>
        <begin position="146"/>
        <end position="165"/>
    </location>
</feature>
<comment type="caution">
    <text evidence="4">The sequence shown here is derived from an EMBL/GenBank/DDBJ whole genome shotgun (WGS) entry which is preliminary data.</text>
</comment>
<reference evidence="4 5" key="1">
    <citation type="submission" date="2020-08" db="EMBL/GenBank/DDBJ databases">
        <title>Genomic Encyclopedia of Archaeal and Bacterial Type Strains, Phase II (KMG-II): from individual species to whole genera.</title>
        <authorList>
            <person name="Goeker M."/>
        </authorList>
    </citation>
    <scope>NUCLEOTIDE SEQUENCE [LARGE SCALE GENOMIC DNA]</scope>
    <source>
        <strain evidence="4 5">DSM 23288</strain>
    </source>
</reference>
<dbReference type="AlphaFoldDB" id="A0A840I967"/>
<feature type="transmembrane region" description="Helical" evidence="2">
    <location>
        <begin position="206"/>
        <end position="226"/>
    </location>
</feature>
<evidence type="ECO:0000313" key="4">
    <source>
        <dbReference type="EMBL" id="MBB4661406.1"/>
    </source>
</evidence>
<feature type="domain" description="EamA" evidence="3">
    <location>
        <begin position="1"/>
        <end position="131"/>
    </location>
</feature>
<dbReference type="Proteomes" id="UP000585272">
    <property type="component" value="Unassembled WGS sequence"/>
</dbReference>
<feature type="transmembrane region" description="Helical" evidence="2">
    <location>
        <begin position="232"/>
        <end position="255"/>
    </location>
</feature>
<keyword evidence="5" id="KW-1185">Reference proteome</keyword>
<proteinExistence type="inferred from homology"/>
<evidence type="ECO:0000256" key="2">
    <source>
        <dbReference type="SAM" id="Phobius"/>
    </source>
</evidence>
<dbReference type="SUPFAM" id="SSF103481">
    <property type="entry name" value="Multidrug resistance efflux transporter EmrE"/>
    <property type="match status" value="2"/>
</dbReference>
<dbReference type="EMBL" id="JACHNU010000001">
    <property type="protein sequence ID" value="MBB4661406.1"/>
    <property type="molecule type" value="Genomic_DNA"/>
</dbReference>
<accession>A0A840I967</accession>
<dbReference type="Pfam" id="PF00892">
    <property type="entry name" value="EamA"/>
    <property type="match status" value="2"/>
</dbReference>
<dbReference type="InterPro" id="IPR037185">
    <property type="entry name" value="EmrE-like"/>
</dbReference>
<feature type="transmembrane region" description="Helical" evidence="2">
    <location>
        <begin position="177"/>
        <end position="199"/>
    </location>
</feature>
<dbReference type="GO" id="GO:0016020">
    <property type="term" value="C:membrane"/>
    <property type="evidence" value="ECO:0007669"/>
    <property type="project" value="InterPro"/>
</dbReference>
<keyword evidence="2" id="KW-1133">Transmembrane helix</keyword>
<dbReference type="RefSeq" id="WP_183339545.1">
    <property type="nucleotide sequence ID" value="NZ_JACHNU010000001.1"/>
</dbReference>
<keyword evidence="2" id="KW-0812">Transmembrane</keyword>
<feature type="transmembrane region" description="Helical" evidence="2">
    <location>
        <begin position="58"/>
        <end position="79"/>
    </location>
</feature>
<evidence type="ECO:0000256" key="1">
    <source>
        <dbReference type="ARBA" id="ARBA00007362"/>
    </source>
</evidence>
<sequence>MGVLLALCAAVGWGCSGFLGGLGARRVSAATVVVAGQGVGLALGLAAIPLLGADWPGAAVAGAAVAVGMANGLGLAALYHAYGHGEIARAAPLLAAAPLVPLAVGTLSGEAPRSLQLAGALVAIAGIVLVSAPAPGTAAPVAEARLRLLVVFATVTFGFVLLGMAEVSRHDPLIALVASRLGAAVALLLLAAAGAVGAIERPRGAALGLLMAMGAVDLVATGLYGLAARAELYSVAAVLASLFPVVTTGLSLALLGERLSRVQLAGVASTFAGGALVVAG</sequence>